<feature type="domain" description="Guanylate cyclase" evidence="13">
    <location>
        <begin position="95"/>
        <end position="225"/>
    </location>
</feature>
<evidence type="ECO:0000256" key="10">
    <source>
        <dbReference type="ARBA" id="ARBA00023293"/>
    </source>
</evidence>
<evidence type="ECO:0000256" key="7">
    <source>
        <dbReference type="ARBA" id="ARBA00023136"/>
    </source>
</evidence>
<dbReference type="GO" id="GO:0007168">
    <property type="term" value="P:receptor guanylyl cyclase signaling pathway"/>
    <property type="evidence" value="ECO:0007669"/>
    <property type="project" value="TreeGrafter"/>
</dbReference>
<dbReference type="InterPro" id="IPR001054">
    <property type="entry name" value="A/G_cyclase"/>
</dbReference>
<reference evidence="14 15" key="1">
    <citation type="submission" date="2024-05" db="EMBL/GenBank/DDBJ databases">
        <authorList>
            <person name="Wallberg A."/>
        </authorList>
    </citation>
    <scope>NUCLEOTIDE SEQUENCE [LARGE SCALE GENOMIC DNA]</scope>
</reference>
<dbReference type="GO" id="GO:0004016">
    <property type="term" value="F:adenylate cyclase activity"/>
    <property type="evidence" value="ECO:0007669"/>
    <property type="project" value="TreeGrafter"/>
</dbReference>
<evidence type="ECO:0000256" key="8">
    <source>
        <dbReference type="ARBA" id="ARBA00023180"/>
    </source>
</evidence>
<dbReference type="CDD" id="cd07302">
    <property type="entry name" value="CHD"/>
    <property type="match status" value="1"/>
</dbReference>
<evidence type="ECO:0000256" key="6">
    <source>
        <dbReference type="ARBA" id="ARBA00022989"/>
    </source>
</evidence>
<dbReference type="GO" id="GO:0004383">
    <property type="term" value="F:guanylate cyclase activity"/>
    <property type="evidence" value="ECO:0007669"/>
    <property type="project" value="UniProtKB-EC"/>
</dbReference>
<sequence length="309" mass="34411">RSLVQDTLSDADGEEALTYVILVVVVIIAPIIIILVRKGTLIVQLYSNKLTENLLELRREKKHSDHLLYQMLPKEIAKQLRSNKTVPAESFECATVYFSDIVDFEELCSSVSPMQIVSLLNAQYKLFDSRLEKYDVYKVETIGDAYMVVSGLPSRNGNRHAVEIACLALDLRHAVQSIPVPSKPGVSLQIRAGINTGPVVAGIVGTKMPRYCLFGDTVNTASRMESTGDAMRIQISMTTQMALVQAGGFILEFRGNTTVKGKGEMPTYWLEGRDGLILEEMNQIDFDPQDATTVKPSFMTMVERNDEKR</sequence>
<keyword evidence="6 12" id="KW-1133">Transmembrane helix</keyword>
<protein>
    <recommendedName>
        <fullName evidence="2">guanylate cyclase</fullName>
        <ecNumber evidence="2">4.6.1.2</ecNumber>
    </recommendedName>
</protein>
<keyword evidence="10" id="KW-0141">cGMP biosynthesis</keyword>
<evidence type="ECO:0000256" key="11">
    <source>
        <dbReference type="RuleBase" id="RU000405"/>
    </source>
</evidence>
<organism evidence="14 15">
    <name type="scientific">Meganyctiphanes norvegica</name>
    <name type="common">Northern krill</name>
    <name type="synonym">Thysanopoda norvegica</name>
    <dbReference type="NCBI Taxonomy" id="48144"/>
    <lineage>
        <taxon>Eukaryota</taxon>
        <taxon>Metazoa</taxon>
        <taxon>Ecdysozoa</taxon>
        <taxon>Arthropoda</taxon>
        <taxon>Crustacea</taxon>
        <taxon>Multicrustacea</taxon>
        <taxon>Malacostraca</taxon>
        <taxon>Eumalacostraca</taxon>
        <taxon>Eucarida</taxon>
        <taxon>Euphausiacea</taxon>
        <taxon>Euphausiidae</taxon>
        <taxon>Meganyctiphanes</taxon>
    </lineage>
</organism>
<evidence type="ECO:0000313" key="14">
    <source>
        <dbReference type="EMBL" id="CAL4073621.1"/>
    </source>
</evidence>
<dbReference type="InterPro" id="IPR050401">
    <property type="entry name" value="Cyclic_nucleotide_synthase"/>
</dbReference>
<keyword evidence="3 12" id="KW-0812">Transmembrane</keyword>
<dbReference type="GO" id="GO:0035556">
    <property type="term" value="P:intracellular signal transduction"/>
    <property type="evidence" value="ECO:0007669"/>
    <property type="project" value="InterPro"/>
</dbReference>
<accession>A0AAV2Q964</accession>
<proteinExistence type="inferred from homology"/>
<dbReference type="GO" id="GO:0005886">
    <property type="term" value="C:plasma membrane"/>
    <property type="evidence" value="ECO:0007669"/>
    <property type="project" value="TreeGrafter"/>
</dbReference>
<evidence type="ECO:0000256" key="2">
    <source>
        <dbReference type="ARBA" id="ARBA00012202"/>
    </source>
</evidence>
<dbReference type="SUPFAM" id="SSF55073">
    <property type="entry name" value="Nucleotide cyclase"/>
    <property type="match status" value="1"/>
</dbReference>
<evidence type="ECO:0000256" key="5">
    <source>
        <dbReference type="ARBA" id="ARBA00022741"/>
    </source>
</evidence>
<dbReference type="SMART" id="SM00044">
    <property type="entry name" value="CYCc"/>
    <property type="match status" value="1"/>
</dbReference>
<dbReference type="PROSITE" id="PS00452">
    <property type="entry name" value="GUANYLATE_CYCLASE_1"/>
    <property type="match status" value="1"/>
</dbReference>
<comment type="similarity">
    <text evidence="11">Belongs to the adenylyl cyclase class-4/guanylyl cyclase family.</text>
</comment>
<keyword evidence="15" id="KW-1185">Reference proteome</keyword>
<dbReference type="EC" id="4.6.1.2" evidence="2"/>
<dbReference type="AlphaFoldDB" id="A0AAV2Q964"/>
<evidence type="ECO:0000256" key="9">
    <source>
        <dbReference type="ARBA" id="ARBA00023239"/>
    </source>
</evidence>
<dbReference type="PROSITE" id="PS50125">
    <property type="entry name" value="GUANYLATE_CYCLASE_2"/>
    <property type="match status" value="1"/>
</dbReference>
<evidence type="ECO:0000256" key="4">
    <source>
        <dbReference type="ARBA" id="ARBA00022729"/>
    </source>
</evidence>
<evidence type="ECO:0000313" key="15">
    <source>
        <dbReference type="Proteomes" id="UP001497623"/>
    </source>
</evidence>
<dbReference type="FunFam" id="3.30.70.1230:FF:000028">
    <property type="entry name" value="Guanylate cyclase"/>
    <property type="match status" value="1"/>
</dbReference>
<evidence type="ECO:0000256" key="12">
    <source>
        <dbReference type="SAM" id="Phobius"/>
    </source>
</evidence>
<dbReference type="Pfam" id="PF00211">
    <property type="entry name" value="Guanylate_cyc"/>
    <property type="match status" value="1"/>
</dbReference>
<gene>
    <name evidence="14" type="ORF">MNOR_LOCUS9179</name>
</gene>
<feature type="transmembrane region" description="Helical" evidence="12">
    <location>
        <begin position="16"/>
        <end position="36"/>
    </location>
</feature>
<name>A0AAV2Q964_MEGNR</name>
<comment type="subcellular location">
    <subcellularLocation>
        <location evidence="1">Membrane</location>
        <topology evidence="1">Single-pass type I membrane protein</topology>
    </subcellularLocation>
</comment>
<evidence type="ECO:0000256" key="1">
    <source>
        <dbReference type="ARBA" id="ARBA00004479"/>
    </source>
</evidence>
<dbReference type="Proteomes" id="UP001497623">
    <property type="component" value="Unassembled WGS sequence"/>
</dbReference>
<comment type="caution">
    <text evidence="14">The sequence shown here is derived from an EMBL/GenBank/DDBJ whole genome shotgun (WGS) entry which is preliminary data.</text>
</comment>
<dbReference type="InterPro" id="IPR018297">
    <property type="entry name" value="A/G_cyclase_CS"/>
</dbReference>
<keyword evidence="8" id="KW-0325">Glycoprotein</keyword>
<keyword evidence="9 11" id="KW-0456">Lyase</keyword>
<keyword evidence="4" id="KW-0732">Signal</keyword>
<dbReference type="PANTHER" id="PTHR11920:SF501">
    <property type="entry name" value="GUANYLATE CYCLASE 32E"/>
    <property type="match status" value="1"/>
</dbReference>
<dbReference type="Pfam" id="PF07701">
    <property type="entry name" value="HNOBA"/>
    <property type="match status" value="1"/>
</dbReference>
<evidence type="ECO:0000256" key="3">
    <source>
        <dbReference type="ARBA" id="ARBA00022692"/>
    </source>
</evidence>
<dbReference type="PANTHER" id="PTHR11920">
    <property type="entry name" value="GUANYLYL CYCLASE"/>
    <property type="match status" value="1"/>
</dbReference>
<keyword evidence="7 12" id="KW-0472">Membrane</keyword>
<dbReference type="GO" id="GO:0001653">
    <property type="term" value="F:peptide receptor activity"/>
    <property type="evidence" value="ECO:0007669"/>
    <property type="project" value="TreeGrafter"/>
</dbReference>
<evidence type="ECO:0000259" key="13">
    <source>
        <dbReference type="PROSITE" id="PS50125"/>
    </source>
</evidence>
<keyword evidence="5" id="KW-0547">Nucleotide-binding</keyword>
<dbReference type="Gene3D" id="3.30.70.1230">
    <property type="entry name" value="Nucleotide cyclase"/>
    <property type="match status" value="1"/>
</dbReference>
<dbReference type="InterPro" id="IPR029787">
    <property type="entry name" value="Nucleotide_cyclase"/>
</dbReference>
<dbReference type="Gene3D" id="6.10.250.780">
    <property type="match status" value="1"/>
</dbReference>
<feature type="non-terminal residue" evidence="14">
    <location>
        <position position="1"/>
    </location>
</feature>
<dbReference type="EMBL" id="CAXKWB010004380">
    <property type="protein sequence ID" value="CAL4073621.1"/>
    <property type="molecule type" value="Genomic_DNA"/>
</dbReference>
<dbReference type="InterPro" id="IPR011645">
    <property type="entry name" value="HNOB_dom_associated"/>
</dbReference>
<dbReference type="GO" id="GO:0000166">
    <property type="term" value="F:nucleotide binding"/>
    <property type="evidence" value="ECO:0007669"/>
    <property type="project" value="UniProtKB-KW"/>
</dbReference>